<gene>
    <name evidence="2" type="ORF">L195_g045956</name>
</gene>
<organism evidence="2 3">
    <name type="scientific">Trifolium pratense</name>
    <name type="common">Red clover</name>
    <dbReference type="NCBI Taxonomy" id="57577"/>
    <lineage>
        <taxon>Eukaryota</taxon>
        <taxon>Viridiplantae</taxon>
        <taxon>Streptophyta</taxon>
        <taxon>Embryophyta</taxon>
        <taxon>Tracheophyta</taxon>
        <taxon>Spermatophyta</taxon>
        <taxon>Magnoliopsida</taxon>
        <taxon>eudicotyledons</taxon>
        <taxon>Gunneridae</taxon>
        <taxon>Pentapetalae</taxon>
        <taxon>rosids</taxon>
        <taxon>fabids</taxon>
        <taxon>Fabales</taxon>
        <taxon>Fabaceae</taxon>
        <taxon>Papilionoideae</taxon>
        <taxon>50 kb inversion clade</taxon>
        <taxon>NPAAA clade</taxon>
        <taxon>Hologalegina</taxon>
        <taxon>IRL clade</taxon>
        <taxon>Trifolieae</taxon>
        <taxon>Trifolium</taxon>
    </lineage>
</organism>
<feature type="domain" description="RNase H type-1" evidence="1">
    <location>
        <begin position="4"/>
        <end position="53"/>
    </location>
</feature>
<evidence type="ECO:0000313" key="2">
    <source>
        <dbReference type="EMBL" id="PNX89834.1"/>
    </source>
</evidence>
<comment type="caution">
    <text evidence="2">The sequence shown here is derived from an EMBL/GenBank/DDBJ whole genome shotgun (WGS) entry which is preliminary data.</text>
</comment>
<proteinExistence type="predicted"/>
<dbReference type="InterPro" id="IPR012337">
    <property type="entry name" value="RNaseH-like_sf"/>
</dbReference>
<dbReference type="AlphaFoldDB" id="A0A2K3MGE9"/>
<dbReference type="Pfam" id="PF13456">
    <property type="entry name" value="RVT_3"/>
    <property type="match status" value="1"/>
</dbReference>
<name>A0A2K3MGE9_TRIPR</name>
<reference evidence="2 3" key="2">
    <citation type="journal article" date="2017" name="Front. Plant Sci.">
        <title>Gene Classification and Mining of Molecular Markers Useful in Red Clover (Trifolium pratense) Breeding.</title>
        <authorList>
            <person name="Istvanek J."/>
            <person name="Dluhosova J."/>
            <person name="Dluhos P."/>
            <person name="Patkova L."/>
            <person name="Nedelnik J."/>
            <person name="Repkova J."/>
        </authorList>
    </citation>
    <scope>NUCLEOTIDE SEQUENCE [LARGE SCALE GENOMIC DNA]</scope>
    <source>
        <strain evidence="3">cv. Tatra</strain>
        <tissue evidence="2">Young leaves</tissue>
    </source>
</reference>
<dbReference type="EMBL" id="ASHM01061012">
    <property type="protein sequence ID" value="PNX89834.1"/>
    <property type="molecule type" value="Genomic_DNA"/>
</dbReference>
<reference evidence="2 3" key="1">
    <citation type="journal article" date="2014" name="Am. J. Bot.">
        <title>Genome assembly and annotation for red clover (Trifolium pratense; Fabaceae).</title>
        <authorList>
            <person name="Istvanek J."/>
            <person name="Jaros M."/>
            <person name="Krenek A."/>
            <person name="Repkova J."/>
        </authorList>
    </citation>
    <scope>NUCLEOTIDE SEQUENCE [LARGE SCALE GENOMIC DNA]</scope>
    <source>
        <strain evidence="3">cv. Tatra</strain>
        <tissue evidence="2">Young leaves</tissue>
    </source>
</reference>
<dbReference type="InterPro" id="IPR002156">
    <property type="entry name" value="RNaseH_domain"/>
</dbReference>
<sequence length="72" mass="8146">MAGTSWTRGRCTIIEEEALALMEAMKEVASRGINNVIFETDSKIVVDAIQRLHMGTWFTRRQVNMHGCPYAC</sequence>
<dbReference type="GO" id="GO:0004523">
    <property type="term" value="F:RNA-DNA hybrid ribonuclease activity"/>
    <property type="evidence" value="ECO:0007669"/>
    <property type="project" value="InterPro"/>
</dbReference>
<protein>
    <recommendedName>
        <fullName evidence="1">RNase H type-1 domain-containing protein</fullName>
    </recommendedName>
</protein>
<dbReference type="Proteomes" id="UP000236291">
    <property type="component" value="Unassembled WGS sequence"/>
</dbReference>
<dbReference type="GO" id="GO:0003676">
    <property type="term" value="F:nucleic acid binding"/>
    <property type="evidence" value="ECO:0007669"/>
    <property type="project" value="InterPro"/>
</dbReference>
<dbReference type="Gene3D" id="3.30.420.10">
    <property type="entry name" value="Ribonuclease H-like superfamily/Ribonuclease H"/>
    <property type="match status" value="1"/>
</dbReference>
<evidence type="ECO:0000313" key="3">
    <source>
        <dbReference type="Proteomes" id="UP000236291"/>
    </source>
</evidence>
<evidence type="ECO:0000259" key="1">
    <source>
        <dbReference type="Pfam" id="PF13456"/>
    </source>
</evidence>
<accession>A0A2K3MGE9</accession>
<dbReference type="SUPFAM" id="SSF53098">
    <property type="entry name" value="Ribonuclease H-like"/>
    <property type="match status" value="1"/>
</dbReference>
<dbReference type="InterPro" id="IPR036397">
    <property type="entry name" value="RNaseH_sf"/>
</dbReference>